<sequence>MNLKYLNTIDKNDRSVIDDCEYLRYWMNDRVIKELNVINYDQYLIIIPKLIVAWKEIEKILDNSKYICKATVGPLITLPVSDFLFRKEMYDYYYNYIKIKNQEFSYVNDCSETCNYLTSINKKYETFKSACFPSNKDKCVPKLDNFDKYNPIEFFGELGCKNQSECNRNEELVPAQNLEGTRVDEVSTEHQTVENNTQDSMENNNRTTILNVALPASVFFALFPMLYKMTPLGSWLGKANKIRNNIINDLKNEEGEYLLTHPFEQESMKNSDKTYNISYNNT</sequence>
<keyword evidence="1" id="KW-0472">Membrane</keyword>
<gene>
    <name evidence="2" type="ORF">PVIIG_06555</name>
</gene>
<keyword evidence="1" id="KW-1133">Transmembrane helix</keyword>
<accession>A0A0J9S347</accession>
<dbReference type="OrthoDB" id="387611at2759"/>
<evidence type="ECO:0000256" key="1">
    <source>
        <dbReference type="SAM" id="Phobius"/>
    </source>
</evidence>
<dbReference type="InterPro" id="IPR008780">
    <property type="entry name" value="Plasmodium_Vir"/>
</dbReference>
<dbReference type="Proteomes" id="UP000053562">
    <property type="component" value="Unassembled WGS sequence"/>
</dbReference>
<dbReference type="Pfam" id="PF05795">
    <property type="entry name" value="Plasmodium_Vir"/>
    <property type="match status" value="1"/>
</dbReference>
<reference evidence="2 3" key="1">
    <citation type="submission" date="2011-08" db="EMBL/GenBank/DDBJ databases">
        <title>The Genome Sequence of Plasmodium vivax India VII.</title>
        <authorList>
            <consortium name="The Broad Institute Genome Sequencing Platform"/>
            <consortium name="The Broad Institute Genome Sequencing Center for Infectious Disease"/>
            <person name="Neafsey D."/>
            <person name="Carlton J."/>
            <person name="Barnwell J."/>
            <person name="Collins W."/>
            <person name="Escalante A."/>
            <person name="Mullikin J."/>
            <person name="Saul A."/>
            <person name="Guigo R."/>
            <person name="Camara F."/>
            <person name="Young S.K."/>
            <person name="Zeng Q."/>
            <person name="Gargeya S."/>
            <person name="Fitzgerald M."/>
            <person name="Haas B."/>
            <person name="Abouelleil A."/>
            <person name="Alvarado L."/>
            <person name="Arachchi H.M."/>
            <person name="Berlin A."/>
            <person name="Brown A."/>
            <person name="Chapman S.B."/>
            <person name="Chen Z."/>
            <person name="Dunbar C."/>
            <person name="Freedman E."/>
            <person name="Gearin G."/>
            <person name="Gellesch M."/>
            <person name="Goldberg J."/>
            <person name="Griggs A."/>
            <person name="Gujja S."/>
            <person name="Heiman D."/>
            <person name="Howarth C."/>
            <person name="Larson L."/>
            <person name="Lui A."/>
            <person name="MacDonald P.J.P."/>
            <person name="Montmayeur A."/>
            <person name="Murphy C."/>
            <person name="Neiman D."/>
            <person name="Pearson M."/>
            <person name="Priest M."/>
            <person name="Roberts A."/>
            <person name="Saif S."/>
            <person name="Shea T."/>
            <person name="Shenoy N."/>
            <person name="Sisk P."/>
            <person name="Stolte C."/>
            <person name="Sykes S."/>
            <person name="Wortman J."/>
            <person name="Nusbaum C."/>
            <person name="Birren B."/>
        </authorList>
    </citation>
    <scope>NUCLEOTIDE SEQUENCE [LARGE SCALE GENOMIC DNA]</scope>
    <source>
        <strain evidence="2 3">India VII</strain>
    </source>
</reference>
<feature type="transmembrane region" description="Helical" evidence="1">
    <location>
        <begin position="208"/>
        <end position="227"/>
    </location>
</feature>
<evidence type="ECO:0000313" key="2">
    <source>
        <dbReference type="EMBL" id="KMZ77180.1"/>
    </source>
</evidence>
<name>A0A0J9S347_PLAVI</name>
<protein>
    <submittedName>
        <fullName evidence="2">Uncharacterized protein</fullName>
    </submittedName>
</protein>
<organism evidence="2 3">
    <name type="scientific">Plasmodium vivax India VII</name>
    <dbReference type="NCBI Taxonomy" id="1077284"/>
    <lineage>
        <taxon>Eukaryota</taxon>
        <taxon>Sar</taxon>
        <taxon>Alveolata</taxon>
        <taxon>Apicomplexa</taxon>
        <taxon>Aconoidasida</taxon>
        <taxon>Haemosporida</taxon>
        <taxon>Plasmodiidae</taxon>
        <taxon>Plasmodium</taxon>
        <taxon>Plasmodium (Plasmodium)</taxon>
    </lineage>
</organism>
<proteinExistence type="predicted"/>
<evidence type="ECO:0000313" key="3">
    <source>
        <dbReference type="Proteomes" id="UP000053562"/>
    </source>
</evidence>
<dbReference type="AlphaFoldDB" id="A0A0J9S347"/>
<dbReference type="EMBL" id="KQ234471">
    <property type="protein sequence ID" value="KMZ77180.1"/>
    <property type="molecule type" value="Genomic_DNA"/>
</dbReference>
<keyword evidence="1" id="KW-0812">Transmembrane</keyword>